<dbReference type="GO" id="GO:0035513">
    <property type="term" value="P:oxidative RNA demethylation"/>
    <property type="evidence" value="ECO:0007669"/>
    <property type="project" value="TreeGrafter"/>
</dbReference>
<evidence type="ECO:0000256" key="1">
    <source>
        <dbReference type="ARBA" id="ARBA00007879"/>
    </source>
</evidence>
<feature type="binding site" evidence="6">
    <location>
        <position position="335"/>
    </location>
    <ligand>
        <name>Fe cation</name>
        <dbReference type="ChEBI" id="CHEBI:24875"/>
        <note>catalytic</note>
    </ligand>
</feature>
<evidence type="ECO:0000259" key="8">
    <source>
        <dbReference type="PROSITE" id="PS51471"/>
    </source>
</evidence>
<accession>A0AAW1N642</accession>
<dbReference type="InterPro" id="IPR027450">
    <property type="entry name" value="AlkB-like"/>
</dbReference>
<keyword evidence="5 6" id="KW-0408">Iron</keyword>
<feature type="compositionally biased region" description="Polar residues" evidence="7">
    <location>
        <begin position="30"/>
        <end position="48"/>
    </location>
</feature>
<feature type="compositionally biased region" description="Low complexity" evidence="7">
    <location>
        <begin position="55"/>
        <end position="74"/>
    </location>
</feature>
<evidence type="ECO:0000256" key="4">
    <source>
        <dbReference type="ARBA" id="ARBA00023002"/>
    </source>
</evidence>
<dbReference type="PROSITE" id="PS51471">
    <property type="entry name" value="FE2OG_OXY"/>
    <property type="match status" value="1"/>
</dbReference>
<dbReference type="EMBL" id="JBDFQZ010000001">
    <property type="protein sequence ID" value="KAK9756024.1"/>
    <property type="molecule type" value="Genomic_DNA"/>
</dbReference>
<reference evidence="9" key="1">
    <citation type="submission" date="2024-03" db="EMBL/GenBank/DDBJ databases">
        <title>WGS assembly of Saponaria officinalis var. Norfolk2.</title>
        <authorList>
            <person name="Jenkins J."/>
            <person name="Shu S."/>
            <person name="Grimwood J."/>
            <person name="Barry K."/>
            <person name="Goodstein D."/>
            <person name="Schmutz J."/>
            <person name="Leebens-Mack J."/>
            <person name="Osbourn A."/>
        </authorList>
    </citation>
    <scope>NUCLEOTIDE SEQUENCE [LARGE SCALE GENOMIC DNA]</scope>
    <source>
        <strain evidence="9">JIC</strain>
    </source>
</reference>
<feature type="region of interest" description="Disordered" evidence="7">
    <location>
        <begin position="1"/>
        <end position="115"/>
    </location>
</feature>
<feature type="domain" description="Fe2OG dioxygenase" evidence="8">
    <location>
        <begin position="316"/>
        <end position="428"/>
    </location>
</feature>
<dbReference type="Proteomes" id="UP001443914">
    <property type="component" value="Unassembled WGS sequence"/>
</dbReference>
<dbReference type="PANTHER" id="PTHR16557:SF2">
    <property type="entry name" value="NUCLEIC ACID DIOXYGENASE ALKBH1"/>
    <property type="match status" value="1"/>
</dbReference>
<dbReference type="Gene3D" id="2.60.120.590">
    <property type="entry name" value="Alpha-ketoglutarate-dependent dioxygenase AlkB-like"/>
    <property type="match status" value="1"/>
</dbReference>
<dbReference type="AlphaFoldDB" id="A0AAW1N642"/>
<keyword evidence="2 6" id="KW-0479">Metal-binding</keyword>
<dbReference type="InterPro" id="IPR004574">
    <property type="entry name" value="Alkb"/>
</dbReference>
<dbReference type="GO" id="GO:0005737">
    <property type="term" value="C:cytoplasm"/>
    <property type="evidence" value="ECO:0007669"/>
    <property type="project" value="TreeGrafter"/>
</dbReference>
<proteinExistence type="inferred from homology"/>
<dbReference type="InterPro" id="IPR005123">
    <property type="entry name" value="Oxoglu/Fe-dep_dioxygenase_dom"/>
</dbReference>
<evidence type="ECO:0000313" key="10">
    <source>
        <dbReference type="Proteomes" id="UP001443914"/>
    </source>
</evidence>
<feature type="compositionally biased region" description="Polar residues" evidence="7">
    <location>
        <begin position="93"/>
        <end position="103"/>
    </location>
</feature>
<keyword evidence="10" id="KW-1185">Reference proteome</keyword>
<dbReference type="PANTHER" id="PTHR16557">
    <property type="entry name" value="ALKYLATED DNA REPAIR PROTEIN ALKB-RELATED"/>
    <property type="match status" value="1"/>
</dbReference>
<dbReference type="GO" id="GO:0035516">
    <property type="term" value="F:broad specificity oxidative DNA demethylase activity"/>
    <property type="evidence" value="ECO:0007669"/>
    <property type="project" value="TreeGrafter"/>
</dbReference>
<evidence type="ECO:0000256" key="5">
    <source>
        <dbReference type="ARBA" id="ARBA00023004"/>
    </source>
</evidence>
<dbReference type="SUPFAM" id="SSF51197">
    <property type="entry name" value="Clavaminate synthase-like"/>
    <property type="match status" value="1"/>
</dbReference>
<evidence type="ECO:0000256" key="7">
    <source>
        <dbReference type="SAM" id="MobiDB-lite"/>
    </source>
</evidence>
<evidence type="ECO:0000313" key="9">
    <source>
        <dbReference type="EMBL" id="KAK9756024.1"/>
    </source>
</evidence>
<gene>
    <name evidence="9" type="ORF">RND81_01G067700</name>
</gene>
<comment type="cofactor">
    <cofactor evidence="6">
        <name>Fe(2+)</name>
        <dbReference type="ChEBI" id="CHEBI:29033"/>
    </cofactor>
    <text evidence="6">Binds 1 Fe(2+) ion per subunit.</text>
</comment>
<feature type="region of interest" description="Disordered" evidence="7">
    <location>
        <begin position="156"/>
        <end position="176"/>
    </location>
</feature>
<comment type="caution">
    <text evidence="9">The sequence shown here is derived from an EMBL/GenBank/DDBJ whole genome shotgun (WGS) entry which is preliminary data.</text>
</comment>
<sequence>MLNQTIIKDVGADVSSGGSASITSDEKSYSLGTTAGHNSGSRIHQSATPAARQGRGWSSFGSANSSRGGSARQSTASSKGSNASNFSRDEQYGSKSGPLSSDTVKGLSNGGADSSAVNLDRRLLESLVHSPDVAQSSADSLPVKSCSKPKIPECSDSLPHNENSESHTQKFDICPPRNSGGVKLKQTLMSKNRELRKEKERSISRPKGDILRPGMVLLKNYLSISEQASILEICRDHGLGPTGFYQPSFGEGGKMHLQLMCFGAFWNPELHQYGEVRPPVPRKFLKLVDRAVTDSWSLIAENSRVKDVKSILPSVQPDVCLVNYYAPRTGRLGLHQDKDESRESLDKGIPIVSFSIGDSADFLYSDQRDAEKADNVILESGDVLIFGGKSRHIFHGVPTIIPDTAPKLLLEETNFRPGRLNLTFRQRF</sequence>
<organism evidence="9 10">
    <name type="scientific">Saponaria officinalis</name>
    <name type="common">Common soapwort</name>
    <name type="synonym">Lychnis saponaria</name>
    <dbReference type="NCBI Taxonomy" id="3572"/>
    <lineage>
        <taxon>Eukaryota</taxon>
        <taxon>Viridiplantae</taxon>
        <taxon>Streptophyta</taxon>
        <taxon>Embryophyta</taxon>
        <taxon>Tracheophyta</taxon>
        <taxon>Spermatophyta</taxon>
        <taxon>Magnoliopsida</taxon>
        <taxon>eudicotyledons</taxon>
        <taxon>Gunneridae</taxon>
        <taxon>Pentapetalae</taxon>
        <taxon>Caryophyllales</taxon>
        <taxon>Caryophyllaceae</taxon>
        <taxon>Caryophylleae</taxon>
        <taxon>Saponaria</taxon>
    </lineage>
</organism>
<feature type="binding site" evidence="6">
    <location>
        <position position="395"/>
    </location>
    <ligand>
        <name>Fe cation</name>
        <dbReference type="ChEBI" id="CHEBI:24875"/>
        <note>catalytic</note>
    </ligand>
</feature>
<feature type="compositionally biased region" description="Polar residues" evidence="7">
    <location>
        <begin position="75"/>
        <end position="86"/>
    </location>
</feature>
<protein>
    <recommendedName>
        <fullName evidence="8">Fe2OG dioxygenase domain-containing protein</fullName>
    </recommendedName>
</protein>
<feature type="compositionally biased region" description="Low complexity" evidence="7">
    <location>
        <begin position="12"/>
        <end position="21"/>
    </location>
</feature>
<dbReference type="Pfam" id="PF13532">
    <property type="entry name" value="2OG-FeII_Oxy_2"/>
    <property type="match status" value="1"/>
</dbReference>
<dbReference type="InterPro" id="IPR037151">
    <property type="entry name" value="AlkB-like_sf"/>
</dbReference>
<keyword evidence="4" id="KW-0560">Oxidoreductase</keyword>
<evidence type="ECO:0000256" key="3">
    <source>
        <dbReference type="ARBA" id="ARBA00022964"/>
    </source>
</evidence>
<evidence type="ECO:0000256" key="6">
    <source>
        <dbReference type="PIRSR" id="PIRSR604574-2"/>
    </source>
</evidence>
<name>A0AAW1N642_SAPOF</name>
<keyword evidence="3" id="KW-0223">Dioxygenase</keyword>
<comment type="similarity">
    <text evidence="1">Belongs to the alkB family.</text>
</comment>
<evidence type="ECO:0000256" key="2">
    <source>
        <dbReference type="ARBA" id="ARBA00022723"/>
    </source>
</evidence>
<dbReference type="GO" id="GO:0008198">
    <property type="term" value="F:ferrous iron binding"/>
    <property type="evidence" value="ECO:0007669"/>
    <property type="project" value="TreeGrafter"/>
</dbReference>
<dbReference type="GO" id="GO:0035515">
    <property type="term" value="F:oxidative RNA demethylase activity"/>
    <property type="evidence" value="ECO:0007669"/>
    <property type="project" value="TreeGrafter"/>
</dbReference>
<feature type="binding site" evidence="6">
    <location>
        <position position="337"/>
    </location>
    <ligand>
        <name>Fe cation</name>
        <dbReference type="ChEBI" id="CHEBI:24875"/>
        <note>catalytic</note>
    </ligand>
</feature>